<reference evidence="2 3" key="1">
    <citation type="journal article" date="2014" name="BMC Genomics">
        <title>Genome and secretome analysis of the hemibiotrophic fungal pathogen, Moniliophthora roreri, which causes frosty pod rot disease of cacao: mechanisms of the biotrophic and necrotrophic phases.</title>
        <authorList>
            <person name="Meinhardt L.W."/>
            <person name="Costa G.G.L."/>
            <person name="Thomazella D.P.T."/>
            <person name="Teixeira P.J.P.L."/>
            <person name="Carazzolle M.F."/>
            <person name="Schuster S.C."/>
            <person name="Carlson J.E."/>
            <person name="Guiltinan M.J."/>
            <person name="Mieczkowski P."/>
            <person name="Farmer A."/>
            <person name="Ramaraj T."/>
            <person name="Crozier J."/>
            <person name="Davis R.E."/>
            <person name="Shao J."/>
            <person name="Melnick R.L."/>
            <person name="Pereira G.A.G."/>
            <person name="Bailey B.A."/>
        </authorList>
    </citation>
    <scope>NUCLEOTIDE SEQUENCE [LARGE SCALE GENOMIC DNA]</scope>
    <source>
        <strain evidence="2 3">MCA 2997</strain>
    </source>
</reference>
<dbReference type="AlphaFoldDB" id="V2YJU9"/>
<keyword evidence="1" id="KW-1133">Transmembrane helix</keyword>
<sequence>MSAAKDSFENSVSRAFEGATFTSKGHLIYYGTGLLFLFLIVTSRIHVHYRYPCITASDIKSREDSLEQVFFLTLSARDRPPYARRSKLQELRFRKISLNIRARDIVIGSLELQKTWWAIYEQYIGVLPPILCKVLAWNEDAEILKLDMLAFIGEPEIPQDAHCPLPDADAFPE</sequence>
<feature type="transmembrane region" description="Helical" evidence="1">
    <location>
        <begin position="27"/>
        <end position="47"/>
    </location>
</feature>
<evidence type="ECO:0000256" key="1">
    <source>
        <dbReference type="SAM" id="Phobius"/>
    </source>
</evidence>
<proteinExistence type="predicted"/>
<keyword evidence="1" id="KW-0812">Transmembrane</keyword>
<dbReference type="KEGG" id="mrr:Moror_10400"/>
<evidence type="ECO:0000313" key="3">
    <source>
        <dbReference type="Proteomes" id="UP000017559"/>
    </source>
</evidence>
<dbReference type="HOGENOM" id="CLU_109464_0_0_1"/>
<keyword evidence="3" id="KW-1185">Reference proteome</keyword>
<protein>
    <submittedName>
        <fullName evidence="2">Uncharacterized protein</fullName>
    </submittedName>
</protein>
<evidence type="ECO:0000313" key="2">
    <source>
        <dbReference type="EMBL" id="ESK91974.1"/>
    </source>
</evidence>
<accession>V2YJU9</accession>
<comment type="caution">
    <text evidence="2">The sequence shown here is derived from an EMBL/GenBank/DDBJ whole genome shotgun (WGS) entry which is preliminary data.</text>
</comment>
<dbReference type="Proteomes" id="UP000017559">
    <property type="component" value="Unassembled WGS sequence"/>
</dbReference>
<dbReference type="EMBL" id="AWSO01000307">
    <property type="protein sequence ID" value="ESK91974.1"/>
    <property type="molecule type" value="Genomic_DNA"/>
</dbReference>
<name>V2YJU9_MONRO</name>
<organism evidence="2 3">
    <name type="scientific">Moniliophthora roreri (strain MCA 2997)</name>
    <name type="common">Cocoa frosty pod rot fungus</name>
    <name type="synonym">Crinipellis roreri</name>
    <dbReference type="NCBI Taxonomy" id="1381753"/>
    <lineage>
        <taxon>Eukaryota</taxon>
        <taxon>Fungi</taxon>
        <taxon>Dikarya</taxon>
        <taxon>Basidiomycota</taxon>
        <taxon>Agaricomycotina</taxon>
        <taxon>Agaricomycetes</taxon>
        <taxon>Agaricomycetidae</taxon>
        <taxon>Agaricales</taxon>
        <taxon>Marasmiineae</taxon>
        <taxon>Marasmiaceae</taxon>
        <taxon>Moniliophthora</taxon>
    </lineage>
</organism>
<gene>
    <name evidence="2" type="ORF">Moror_10400</name>
</gene>
<keyword evidence="1" id="KW-0472">Membrane</keyword>